<comment type="PTM">
    <text evidence="3">Carboxylation is probably crucial for Mg(2+) binding and, consequently, for the gamma-phosphate positioning of ATP.</text>
</comment>
<keyword evidence="3" id="KW-0460">Magnesium</keyword>
<evidence type="ECO:0000259" key="6">
    <source>
        <dbReference type="Pfam" id="PF08245"/>
    </source>
</evidence>
<feature type="binding site" evidence="3">
    <location>
        <position position="30"/>
    </location>
    <ligand>
        <name>UDP-N-acetyl-alpha-D-muramoyl-L-alanyl-D-glutamate</name>
        <dbReference type="ChEBI" id="CHEBI:83900"/>
    </ligand>
</feature>
<organism evidence="7 8">
    <name type="scientific">Peribacillus psychrosaccharolyticus</name>
    <name type="common">Bacillus psychrosaccharolyticus</name>
    <dbReference type="NCBI Taxonomy" id="1407"/>
    <lineage>
        <taxon>Bacteria</taxon>
        <taxon>Bacillati</taxon>
        <taxon>Bacillota</taxon>
        <taxon>Bacilli</taxon>
        <taxon>Bacillales</taxon>
        <taxon>Bacillaceae</taxon>
        <taxon>Peribacillus</taxon>
    </lineage>
</organism>
<keyword evidence="3" id="KW-0963">Cytoplasm</keyword>
<dbReference type="InterPro" id="IPR013221">
    <property type="entry name" value="Mur_ligase_cen"/>
</dbReference>
<dbReference type="Gene3D" id="3.40.1390.10">
    <property type="entry name" value="MurE/MurF, N-terminal domain"/>
    <property type="match status" value="1"/>
</dbReference>
<keyword evidence="3" id="KW-0547">Nucleotide-binding</keyword>
<keyword evidence="3 4" id="KW-0573">Peptidoglycan synthesis</keyword>
<keyword evidence="3 4" id="KW-0133">Cell shape</keyword>
<dbReference type="GO" id="GO:0051301">
    <property type="term" value="P:cell division"/>
    <property type="evidence" value="ECO:0007669"/>
    <property type="project" value="UniProtKB-KW"/>
</dbReference>
<feature type="binding site" evidence="3">
    <location>
        <position position="461"/>
    </location>
    <ligand>
        <name>meso-2,6-diaminopimelate</name>
        <dbReference type="ChEBI" id="CHEBI:57791"/>
    </ligand>
</feature>
<dbReference type="InterPro" id="IPR005761">
    <property type="entry name" value="UDP-N-AcMur-Glu-dNH2Pim_ligase"/>
</dbReference>
<comment type="subcellular location">
    <subcellularLocation>
        <location evidence="3 4">Cytoplasm</location>
    </subcellularLocation>
</comment>
<keyword evidence="3" id="KW-0067">ATP-binding</keyword>
<dbReference type="GO" id="GO:0009252">
    <property type="term" value="P:peptidoglycan biosynthetic process"/>
    <property type="evidence" value="ECO:0007669"/>
    <property type="project" value="UniProtKB-UniRule"/>
</dbReference>
<dbReference type="EC" id="6.3.2.13" evidence="3"/>
<dbReference type="SUPFAM" id="SSF53244">
    <property type="entry name" value="MurD-like peptide ligases, peptide-binding domain"/>
    <property type="match status" value="1"/>
</dbReference>
<evidence type="ECO:0000259" key="5">
    <source>
        <dbReference type="Pfam" id="PF02875"/>
    </source>
</evidence>
<dbReference type="PANTHER" id="PTHR23135">
    <property type="entry name" value="MUR LIGASE FAMILY MEMBER"/>
    <property type="match status" value="1"/>
</dbReference>
<evidence type="ECO:0000256" key="4">
    <source>
        <dbReference type="RuleBase" id="RU004135"/>
    </source>
</evidence>
<dbReference type="Pfam" id="PF02875">
    <property type="entry name" value="Mur_ligase_C"/>
    <property type="match status" value="1"/>
</dbReference>
<dbReference type="Proteomes" id="UP000595254">
    <property type="component" value="Chromosome"/>
</dbReference>
<keyword evidence="3 7" id="KW-0436">Ligase</keyword>
<dbReference type="RefSeq" id="WP_040374815.1">
    <property type="nucleotide sequence ID" value="NZ_CP068053.1"/>
</dbReference>
<evidence type="ECO:0000256" key="2">
    <source>
        <dbReference type="ARBA" id="ARBA00005898"/>
    </source>
</evidence>
<dbReference type="GO" id="GO:0005737">
    <property type="term" value="C:cytoplasm"/>
    <property type="evidence" value="ECO:0007669"/>
    <property type="project" value="UniProtKB-SubCell"/>
</dbReference>
<dbReference type="InterPro" id="IPR035911">
    <property type="entry name" value="MurE/MurF_N"/>
</dbReference>
<feature type="binding site" evidence="3">
    <location>
        <position position="386"/>
    </location>
    <ligand>
        <name>meso-2,6-diaminopimelate</name>
        <dbReference type="ChEBI" id="CHEBI:57791"/>
    </ligand>
</feature>
<proteinExistence type="inferred from homology"/>
<reference evidence="7 8" key="1">
    <citation type="submission" date="2021-01" db="EMBL/GenBank/DDBJ databases">
        <title>FDA dAtabase for Regulatory Grade micrObial Sequences (FDA-ARGOS): Supporting development and validation of Infectious Disease Dx tests.</title>
        <authorList>
            <person name="Nelson B."/>
            <person name="Plummer A."/>
            <person name="Tallon L."/>
            <person name="Sadzewicz L."/>
            <person name="Zhao X."/>
            <person name="Boylan J."/>
            <person name="Ott S."/>
            <person name="Bowen H."/>
            <person name="Vavikolanu K."/>
            <person name="Mehta A."/>
            <person name="Aluvathingal J."/>
            <person name="Nadendla S."/>
            <person name="Myers T."/>
            <person name="Yan Y."/>
            <person name="Sichtig H."/>
        </authorList>
    </citation>
    <scope>NUCLEOTIDE SEQUENCE [LARGE SCALE GENOMIC DNA]</scope>
    <source>
        <strain evidence="7 8">FDAARGOS_1161</strain>
    </source>
</reference>
<keyword evidence="8" id="KW-1185">Reference proteome</keyword>
<feature type="binding site" evidence="3">
    <location>
        <position position="465"/>
    </location>
    <ligand>
        <name>meso-2,6-diaminopimelate</name>
        <dbReference type="ChEBI" id="CHEBI:57791"/>
    </ligand>
</feature>
<keyword evidence="3 4" id="KW-0131">Cell cycle</keyword>
<dbReference type="GO" id="GO:0071555">
    <property type="term" value="P:cell wall organization"/>
    <property type="evidence" value="ECO:0007669"/>
    <property type="project" value="UniProtKB-KW"/>
</dbReference>
<sequence length="492" mass="54299">MKLTEIAELFTIVQTIGELTVEITGLEMDSRKIKKGNLFICVPSIDGFLRDRHLFAADAIENGAAALLVQCELPLGIPQIIVKDTRSAMAVIAAHFYGCPSHEMNLIGITGTNGKTTTSYMMEKIFADAGFKTGLMGNNGVKINGQLYPTDINTQEPPSLQRNLRKMRDAKADYCFMEVSSQGLDMGRVTGCQFKNAIFTNLTPDHLDYHTSFEDYRNAKGLLFSRLGNTFHSDKKQYAIINSDDASFSYYRKLPSSEIITYGIKNEADVSASQISADSHGIHFLLTCFKGTIDISIPLVGRFNVYNALAAIACALVEGIPLEQIQKSLAALQSIDGRMDIVDAGQDFLILVDFAHTPDALENVLSSIKEFSEGRIITVFGCGGDRDIIKRPLMGEIAGRMSDYVIITSDNPRTEDPLSIVRDIEKGLQQTGSYETILNREEAINKAIQLASVKDTVLIAGKGHERYQIFMEKTISFDDRAIADKAVRTTKR</sequence>
<dbReference type="Gene3D" id="3.40.1190.10">
    <property type="entry name" value="Mur-like, catalytic domain"/>
    <property type="match status" value="1"/>
</dbReference>
<feature type="binding site" evidence="3">
    <location>
        <position position="180"/>
    </location>
    <ligand>
        <name>UDP-N-acetyl-alpha-D-muramoyl-L-alanyl-D-glutamate</name>
        <dbReference type="ChEBI" id="CHEBI:83900"/>
    </ligand>
</feature>
<dbReference type="HAMAP" id="MF_00208">
    <property type="entry name" value="MurE"/>
    <property type="match status" value="1"/>
</dbReference>
<dbReference type="EMBL" id="CP068053">
    <property type="protein sequence ID" value="QQT00543.1"/>
    <property type="molecule type" value="Genomic_DNA"/>
</dbReference>
<dbReference type="InterPro" id="IPR036615">
    <property type="entry name" value="Mur_ligase_C_dom_sf"/>
</dbReference>
<comment type="cofactor">
    <cofactor evidence="3">
        <name>Mg(2+)</name>
        <dbReference type="ChEBI" id="CHEBI:18420"/>
    </cofactor>
</comment>
<feature type="binding site" evidence="3">
    <location>
        <begin position="111"/>
        <end position="117"/>
    </location>
    <ligand>
        <name>ATP</name>
        <dbReference type="ChEBI" id="CHEBI:30616"/>
    </ligand>
</feature>
<comment type="catalytic activity">
    <reaction evidence="3">
        <text>UDP-N-acetyl-alpha-D-muramoyl-L-alanyl-D-glutamate + meso-2,6-diaminopimelate + ATP = UDP-N-acetyl-alpha-D-muramoyl-L-alanyl-gamma-D-glutamyl-meso-2,6-diaminopimelate + ADP + phosphate + H(+)</text>
        <dbReference type="Rhea" id="RHEA:23676"/>
        <dbReference type="ChEBI" id="CHEBI:15378"/>
        <dbReference type="ChEBI" id="CHEBI:30616"/>
        <dbReference type="ChEBI" id="CHEBI:43474"/>
        <dbReference type="ChEBI" id="CHEBI:57791"/>
        <dbReference type="ChEBI" id="CHEBI:83900"/>
        <dbReference type="ChEBI" id="CHEBI:83905"/>
        <dbReference type="ChEBI" id="CHEBI:456216"/>
        <dbReference type="EC" id="6.3.2.13"/>
    </reaction>
</comment>
<dbReference type="GO" id="GO:0008360">
    <property type="term" value="P:regulation of cell shape"/>
    <property type="evidence" value="ECO:0007669"/>
    <property type="project" value="UniProtKB-KW"/>
</dbReference>
<evidence type="ECO:0000256" key="3">
    <source>
        <dbReference type="HAMAP-Rule" id="MF_00208"/>
    </source>
</evidence>
<dbReference type="InterPro" id="IPR004101">
    <property type="entry name" value="Mur_ligase_C"/>
</dbReference>
<comment type="pathway">
    <text evidence="1 3 4">Cell wall biogenesis; peptidoglycan biosynthesis.</text>
</comment>
<dbReference type="KEGG" id="ppsr:I6J18_00920"/>
<dbReference type="NCBIfam" id="TIGR01085">
    <property type="entry name" value="murE"/>
    <property type="match status" value="1"/>
</dbReference>
<dbReference type="AlphaFoldDB" id="A0A974NMN0"/>
<feature type="domain" description="Mur ligase central" evidence="6">
    <location>
        <begin position="109"/>
        <end position="315"/>
    </location>
</feature>
<dbReference type="SUPFAM" id="SSF53623">
    <property type="entry name" value="MurD-like peptide ligases, catalytic domain"/>
    <property type="match status" value="1"/>
</dbReference>
<evidence type="ECO:0000313" key="7">
    <source>
        <dbReference type="EMBL" id="QQT00543.1"/>
    </source>
</evidence>
<dbReference type="GO" id="GO:0005524">
    <property type="term" value="F:ATP binding"/>
    <property type="evidence" value="ECO:0007669"/>
    <property type="project" value="UniProtKB-UniRule"/>
</dbReference>
<accession>A0A974NMN0</accession>
<dbReference type="InterPro" id="IPR036565">
    <property type="entry name" value="Mur-like_cat_sf"/>
</dbReference>
<protein>
    <recommendedName>
        <fullName evidence="3">UDP-N-acetylmuramoyl-L-alanyl-D-glutamate--2,6-diaminopimelate ligase</fullName>
        <ecNumber evidence="3">6.3.2.13</ecNumber>
    </recommendedName>
    <alternativeName>
        <fullName evidence="3">Meso-A2pm-adding enzyme</fullName>
    </alternativeName>
    <alternativeName>
        <fullName evidence="3">Meso-diaminopimelate-adding enzyme</fullName>
    </alternativeName>
    <alternativeName>
        <fullName evidence="3">UDP-MurNAc-L-Ala-D-Glu:meso-diaminopimelate ligase</fullName>
    </alternativeName>
    <alternativeName>
        <fullName evidence="3">UDP-MurNAc-tripeptide synthetase</fullName>
    </alternativeName>
    <alternativeName>
        <fullName evidence="3">UDP-N-acetylmuramyl-tripeptide synthetase</fullName>
    </alternativeName>
</protein>
<dbReference type="GO" id="GO:0000287">
    <property type="term" value="F:magnesium ion binding"/>
    <property type="evidence" value="ECO:0007669"/>
    <property type="project" value="UniProtKB-UniRule"/>
</dbReference>
<dbReference type="SUPFAM" id="SSF63418">
    <property type="entry name" value="MurE/MurF N-terminal domain"/>
    <property type="match status" value="1"/>
</dbReference>
<evidence type="ECO:0000313" key="8">
    <source>
        <dbReference type="Proteomes" id="UP000595254"/>
    </source>
</evidence>
<feature type="domain" description="Mur ligase C-terminal" evidence="5">
    <location>
        <begin position="337"/>
        <end position="463"/>
    </location>
</feature>
<gene>
    <name evidence="3" type="primary">murE</name>
    <name evidence="7" type="ORF">I6J18_00920</name>
</gene>
<dbReference type="PANTHER" id="PTHR23135:SF4">
    <property type="entry name" value="UDP-N-ACETYLMURAMOYL-L-ALANYL-D-GLUTAMATE--2,6-DIAMINOPIMELATE LIGASE MURE HOMOLOG, CHLOROPLASTIC"/>
    <property type="match status" value="1"/>
</dbReference>
<dbReference type="Pfam" id="PF08245">
    <property type="entry name" value="Mur_ligase_M"/>
    <property type="match status" value="1"/>
</dbReference>
<comment type="similarity">
    <text evidence="2 3">Belongs to the MurCDEF family. MurE subfamily.</text>
</comment>
<feature type="binding site" evidence="3">
    <location>
        <position position="188"/>
    </location>
    <ligand>
        <name>UDP-N-acetyl-alpha-D-muramoyl-L-alanyl-D-glutamate</name>
        <dbReference type="ChEBI" id="CHEBI:83900"/>
    </ligand>
</feature>
<keyword evidence="3 4" id="KW-0132">Cell division</keyword>
<comment type="caution">
    <text evidence="3">Lacks conserved residue(s) required for the propagation of feature annotation.</text>
</comment>
<dbReference type="Gene3D" id="3.90.190.20">
    <property type="entry name" value="Mur ligase, C-terminal domain"/>
    <property type="match status" value="1"/>
</dbReference>
<keyword evidence="3 4" id="KW-0961">Cell wall biogenesis/degradation</keyword>
<comment type="function">
    <text evidence="3">Catalyzes the addition of meso-diaminopimelic acid to the nucleotide precursor UDP-N-acetylmuramoyl-L-alanyl-D-glutamate (UMAG) in the biosynthesis of bacterial cell-wall peptidoglycan.</text>
</comment>
<dbReference type="NCBIfam" id="NF001124">
    <property type="entry name" value="PRK00139.1-2"/>
    <property type="match status" value="1"/>
</dbReference>
<dbReference type="GO" id="GO:0008765">
    <property type="term" value="F:UDP-N-acetylmuramoylalanyl-D-glutamate-2,6-diaminopimelate ligase activity"/>
    <property type="evidence" value="ECO:0007669"/>
    <property type="project" value="UniProtKB-UniRule"/>
</dbReference>
<name>A0A974NMN0_PERPY</name>
<evidence type="ECO:0000256" key="1">
    <source>
        <dbReference type="ARBA" id="ARBA00004752"/>
    </source>
</evidence>
<feature type="binding site" evidence="3">
    <location>
        <begin position="410"/>
        <end position="413"/>
    </location>
    <ligand>
        <name>meso-2,6-diaminopimelate</name>
        <dbReference type="ChEBI" id="CHEBI:57791"/>
    </ligand>
</feature>
<dbReference type="NCBIfam" id="NF001126">
    <property type="entry name" value="PRK00139.1-4"/>
    <property type="match status" value="1"/>
</dbReference>
<feature type="modified residue" description="N6-carboxylysine" evidence="3">
    <location>
        <position position="220"/>
    </location>
</feature>
<feature type="short sequence motif" description="Meso-diaminopimelate recognition motif" evidence="3">
    <location>
        <begin position="410"/>
        <end position="413"/>
    </location>
</feature>